<evidence type="ECO:0000256" key="1">
    <source>
        <dbReference type="SAM" id="Coils"/>
    </source>
</evidence>
<gene>
    <name evidence="2" type="ORF">R1sor_004073</name>
</gene>
<accession>A0ABD3H7G7</accession>
<keyword evidence="3" id="KW-1185">Reference proteome</keyword>
<feature type="coiled-coil region" evidence="1">
    <location>
        <begin position="13"/>
        <end position="47"/>
    </location>
</feature>
<name>A0ABD3H7G7_9MARC</name>
<reference evidence="2 3" key="1">
    <citation type="submission" date="2024-09" db="EMBL/GenBank/DDBJ databases">
        <title>Chromosome-scale assembly of Riccia sorocarpa.</title>
        <authorList>
            <person name="Paukszto L."/>
        </authorList>
    </citation>
    <scope>NUCLEOTIDE SEQUENCE [LARGE SCALE GENOMIC DNA]</scope>
    <source>
        <strain evidence="2">LP-2024</strain>
        <tissue evidence="2">Aerial parts of the thallus</tissue>
    </source>
</reference>
<dbReference type="EMBL" id="JBJQOH010000006">
    <property type="protein sequence ID" value="KAL3686051.1"/>
    <property type="molecule type" value="Genomic_DNA"/>
</dbReference>
<protein>
    <submittedName>
        <fullName evidence="2">Uncharacterized protein</fullName>
    </submittedName>
</protein>
<dbReference type="AlphaFoldDB" id="A0ABD3H7G7"/>
<evidence type="ECO:0000313" key="3">
    <source>
        <dbReference type="Proteomes" id="UP001633002"/>
    </source>
</evidence>
<proteinExistence type="predicted"/>
<comment type="caution">
    <text evidence="2">The sequence shown here is derived from an EMBL/GenBank/DDBJ whole genome shotgun (WGS) entry which is preliminary data.</text>
</comment>
<evidence type="ECO:0000313" key="2">
    <source>
        <dbReference type="EMBL" id="KAL3686051.1"/>
    </source>
</evidence>
<keyword evidence="1" id="KW-0175">Coiled coil</keyword>
<sequence length="145" mass="16294">MMEVATKRSDEPQAKLKRELKAKEQELKRLQENDKKIRHRLKAAKKKERDLETELKKMPVGVVMKGESKTLELMKSGKKWHISCYPQLFNASDYTQWKSPVLPVICLLGGELQGDDTISVDEGVLSGSGGGPQISEGEVLLFLGR</sequence>
<organism evidence="2 3">
    <name type="scientific">Riccia sorocarpa</name>
    <dbReference type="NCBI Taxonomy" id="122646"/>
    <lineage>
        <taxon>Eukaryota</taxon>
        <taxon>Viridiplantae</taxon>
        <taxon>Streptophyta</taxon>
        <taxon>Embryophyta</taxon>
        <taxon>Marchantiophyta</taxon>
        <taxon>Marchantiopsida</taxon>
        <taxon>Marchantiidae</taxon>
        <taxon>Marchantiales</taxon>
        <taxon>Ricciaceae</taxon>
        <taxon>Riccia</taxon>
    </lineage>
</organism>
<dbReference type="Proteomes" id="UP001633002">
    <property type="component" value="Unassembled WGS sequence"/>
</dbReference>